<name>Q17EN0_AEDAE</name>
<dbReference type="Proteomes" id="UP000682892">
    <property type="component" value="Chromosome 2"/>
</dbReference>
<dbReference type="PaxDb" id="7159-AAEL003717-PA"/>
<reference evidence="1" key="2">
    <citation type="journal article" date="2007" name="Science">
        <title>Genome sequence of Aedes aegypti, a major arbovirus vector.</title>
        <authorList>
            <person name="Nene V."/>
            <person name="Wortman J.R."/>
            <person name="Lawson D."/>
            <person name="Haas B."/>
            <person name="Kodira C."/>
            <person name="Tu Z.J."/>
            <person name="Loftus B."/>
            <person name="Xi Z."/>
            <person name="Megy K."/>
            <person name="Grabherr M."/>
            <person name="Ren Q."/>
            <person name="Zdobnov E.M."/>
            <person name="Lobo N.F."/>
            <person name="Campbell K.S."/>
            <person name="Brown S.E."/>
            <person name="Bonaldo M.F."/>
            <person name="Zhu J."/>
            <person name="Sinkins S.P."/>
            <person name="Hogenkamp D.G."/>
            <person name="Amedeo P."/>
            <person name="Arensburger P."/>
            <person name="Atkinson P.W."/>
            <person name="Bidwell S."/>
            <person name="Biedler J."/>
            <person name="Birney E."/>
            <person name="Bruggner R.V."/>
            <person name="Costas J."/>
            <person name="Coy M.R."/>
            <person name="Crabtree J."/>
            <person name="Crawford M."/>
            <person name="Debruyn B."/>
            <person name="Decaprio D."/>
            <person name="Eiglmeier K."/>
            <person name="Eisenstadt E."/>
            <person name="El-Dorry H."/>
            <person name="Gelbart W.M."/>
            <person name="Gomes S.L."/>
            <person name="Hammond M."/>
            <person name="Hannick L.I."/>
            <person name="Hogan J.R."/>
            <person name="Holmes M.H."/>
            <person name="Jaffe D."/>
            <person name="Johnston J.S."/>
            <person name="Kennedy R.C."/>
            <person name="Koo H."/>
            <person name="Kravitz S."/>
            <person name="Kriventseva E.V."/>
            <person name="Kulp D."/>
            <person name="Labutti K."/>
            <person name="Lee E."/>
            <person name="Li S."/>
            <person name="Lovin D.D."/>
            <person name="Mao C."/>
            <person name="Mauceli E."/>
            <person name="Menck C.F."/>
            <person name="Miller J.R."/>
            <person name="Montgomery P."/>
            <person name="Mori A."/>
            <person name="Nascimento A.L."/>
            <person name="Naveira H.F."/>
            <person name="Nusbaum C."/>
            <person name="O'leary S."/>
            <person name="Orvis J."/>
            <person name="Pertea M."/>
            <person name="Quesneville H."/>
            <person name="Reidenbach K.R."/>
            <person name="Rogers Y.H."/>
            <person name="Roth C.W."/>
            <person name="Schneider J.R."/>
            <person name="Schatz M."/>
            <person name="Shumway M."/>
            <person name="Stanke M."/>
            <person name="Stinson E.O."/>
            <person name="Tubio J.M."/>
            <person name="Vanzee J.P."/>
            <person name="Verjovski-Almeida S."/>
            <person name="Werner D."/>
            <person name="White O."/>
            <person name="Wyder S."/>
            <person name="Zeng Q."/>
            <person name="Zhao Q."/>
            <person name="Zhao Y."/>
            <person name="Hill C.A."/>
            <person name="Raikhel A.S."/>
            <person name="Soares M.B."/>
            <person name="Knudson D.L."/>
            <person name="Lee N.H."/>
            <person name="Galagan J."/>
            <person name="Salzberg S.L."/>
            <person name="Paulsen I.T."/>
            <person name="Dimopoulos G."/>
            <person name="Collins F.H."/>
            <person name="Birren B."/>
            <person name="Fraser-Liggett C.M."/>
            <person name="Severson D.W."/>
        </authorList>
    </citation>
    <scope>NUCLEOTIDE SEQUENCE [LARGE SCALE GENOMIC DNA]</scope>
    <source>
        <strain evidence="1">Liverpool</strain>
    </source>
</reference>
<proteinExistence type="predicted"/>
<dbReference type="AlphaFoldDB" id="Q17EN0"/>
<gene>
    <name evidence="1" type="ORF">AaeL_AAEL003717</name>
</gene>
<accession>Q17EN0</accession>
<evidence type="ECO:0000313" key="2">
    <source>
        <dbReference type="Proteomes" id="UP000682892"/>
    </source>
</evidence>
<sequence>QRRDDQHGQANFALTSTVPTDRWIESAANKFVSEASPRVIHQVDCGQNCKREQKKKKREEATVTKSRSWLALLDQLQ</sequence>
<reference evidence="1" key="3">
    <citation type="submission" date="2012-09" db="EMBL/GenBank/DDBJ databases">
        <authorList>
            <consortium name="VectorBase"/>
        </authorList>
    </citation>
    <scope>NUCLEOTIDE SEQUENCE</scope>
    <source>
        <strain evidence="1">Liverpool</strain>
    </source>
</reference>
<protein>
    <submittedName>
        <fullName evidence="1">AAEL003717-PA</fullName>
    </submittedName>
</protein>
<evidence type="ECO:0000313" key="1">
    <source>
        <dbReference type="EMBL" id="EAT44963.1"/>
    </source>
</evidence>
<dbReference type="EMBL" id="CH477280">
    <property type="protein sequence ID" value="EAT44963.1"/>
    <property type="molecule type" value="Genomic_DNA"/>
</dbReference>
<reference evidence="1" key="1">
    <citation type="submission" date="2005-10" db="EMBL/GenBank/DDBJ databases">
        <authorList>
            <person name="Loftus B.J."/>
            <person name="Nene V.M."/>
            <person name="Hannick L.I."/>
            <person name="Bidwell S."/>
            <person name="Haas B."/>
            <person name="Amedeo P."/>
            <person name="Orvis J."/>
            <person name="Wortman J.R."/>
            <person name="White O.R."/>
            <person name="Salzberg S."/>
            <person name="Shumway M."/>
            <person name="Koo H."/>
            <person name="Zhao Y."/>
            <person name="Holmes M."/>
            <person name="Miller J."/>
            <person name="Schatz M."/>
            <person name="Pop M."/>
            <person name="Pai G."/>
            <person name="Utterback T."/>
            <person name="Rogers Y.-H."/>
            <person name="Kravitz S."/>
            <person name="Fraser C.M."/>
        </authorList>
    </citation>
    <scope>NUCLEOTIDE SEQUENCE</scope>
    <source>
        <strain evidence="1">Liverpool</strain>
    </source>
</reference>
<organism evidence="1 2">
    <name type="scientific">Aedes aegypti</name>
    <name type="common">Yellowfever mosquito</name>
    <name type="synonym">Culex aegypti</name>
    <dbReference type="NCBI Taxonomy" id="7159"/>
    <lineage>
        <taxon>Eukaryota</taxon>
        <taxon>Metazoa</taxon>
        <taxon>Ecdysozoa</taxon>
        <taxon>Arthropoda</taxon>
        <taxon>Hexapoda</taxon>
        <taxon>Insecta</taxon>
        <taxon>Pterygota</taxon>
        <taxon>Neoptera</taxon>
        <taxon>Endopterygota</taxon>
        <taxon>Diptera</taxon>
        <taxon>Nematocera</taxon>
        <taxon>Culicoidea</taxon>
        <taxon>Culicidae</taxon>
        <taxon>Culicinae</taxon>
        <taxon>Aedini</taxon>
        <taxon>Aedes</taxon>
        <taxon>Stegomyia</taxon>
    </lineage>
</organism>
<dbReference type="HOGENOM" id="CLU_2644935_0_0_1"/>
<feature type="non-terminal residue" evidence="1">
    <location>
        <position position="1"/>
    </location>
</feature>